<evidence type="ECO:0000256" key="1">
    <source>
        <dbReference type="SAM" id="SignalP"/>
    </source>
</evidence>
<evidence type="ECO:0000313" key="3">
    <source>
        <dbReference type="Proteomes" id="UP000606935"/>
    </source>
</evidence>
<comment type="caution">
    <text evidence="2">The sequence shown here is derived from an EMBL/GenBank/DDBJ whole genome shotgun (WGS) entry which is preliminary data.</text>
</comment>
<evidence type="ECO:0000313" key="2">
    <source>
        <dbReference type="EMBL" id="GGO65526.1"/>
    </source>
</evidence>
<dbReference type="InterPro" id="IPR011004">
    <property type="entry name" value="Trimer_LpxA-like_sf"/>
</dbReference>
<evidence type="ECO:0008006" key="4">
    <source>
        <dbReference type="Google" id="ProtNLM"/>
    </source>
</evidence>
<dbReference type="RefSeq" id="WP_188690490.1">
    <property type="nucleotide sequence ID" value="NZ_BMLS01000001.1"/>
</dbReference>
<protein>
    <recommendedName>
        <fullName evidence="4">Polymer-forming cytoskeletal protein</fullName>
    </recommendedName>
</protein>
<feature type="chain" id="PRO_5037618321" description="Polymer-forming cytoskeletal protein" evidence="1">
    <location>
        <begin position="20"/>
        <end position="222"/>
    </location>
</feature>
<dbReference type="SUPFAM" id="SSF51161">
    <property type="entry name" value="Trimeric LpxA-like enzymes"/>
    <property type="match status" value="1"/>
</dbReference>
<dbReference type="PROSITE" id="PS51257">
    <property type="entry name" value="PROKAR_LIPOPROTEIN"/>
    <property type="match status" value="1"/>
</dbReference>
<sequence>MKKHTLALLVPLFSVTLLSGCIIHVGGDADAHGNSSTVFGGIDIQSDRQVGDLSTVNGGIDIGHRSHAGDVSTVNGGIELGDNVSVEEAETVNGSITAGKNLQVNDDLETVNGRIELQKGARVGGDISTVNGDILLTDAVVNEDLQTLNGDIKLRGNTQIKGDVVFEHRKDDGWDWSKEDEPALVVEKDVRIDGRIILEKPVRLKLEDPALLNKVERRYSAE</sequence>
<proteinExistence type="predicted"/>
<reference evidence="2" key="1">
    <citation type="journal article" date="2014" name="Int. J. Syst. Evol. Microbiol.">
        <title>Complete genome sequence of Corynebacterium casei LMG S-19264T (=DSM 44701T), isolated from a smear-ripened cheese.</title>
        <authorList>
            <consortium name="US DOE Joint Genome Institute (JGI-PGF)"/>
            <person name="Walter F."/>
            <person name="Albersmeier A."/>
            <person name="Kalinowski J."/>
            <person name="Ruckert C."/>
        </authorList>
    </citation>
    <scope>NUCLEOTIDE SEQUENCE</scope>
    <source>
        <strain evidence="2">CGMCC 1.7086</strain>
    </source>
</reference>
<dbReference type="InterPro" id="IPR012332">
    <property type="entry name" value="Autotransporter_pectin_lyase_C"/>
</dbReference>
<organism evidence="2 3">
    <name type="scientific">Bowmanella pacifica</name>
    <dbReference type="NCBI Taxonomy" id="502051"/>
    <lineage>
        <taxon>Bacteria</taxon>
        <taxon>Pseudomonadati</taxon>
        <taxon>Pseudomonadota</taxon>
        <taxon>Gammaproteobacteria</taxon>
        <taxon>Alteromonadales</taxon>
        <taxon>Alteromonadaceae</taxon>
        <taxon>Bowmanella</taxon>
    </lineage>
</organism>
<gene>
    <name evidence="2" type="ORF">GCM10010982_07540</name>
</gene>
<feature type="signal peptide" evidence="1">
    <location>
        <begin position="1"/>
        <end position="19"/>
    </location>
</feature>
<dbReference type="Gene3D" id="2.160.20.20">
    <property type="match status" value="1"/>
</dbReference>
<name>A0A917YVH5_9ALTE</name>
<keyword evidence="1" id="KW-0732">Signal</keyword>
<dbReference type="AlphaFoldDB" id="A0A917YVH5"/>
<reference evidence="2" key="2">
    <citation type="submission" date="2020-09" db="EMBL/GenBank/DDBJ databases">
        <authorList>
            <person name="Sun Q."/>
            <person name="Zhou Y."/>
        </authorList>
    </citation>
    <scope>NUCLEOTIDE SEQUENCE</scope>
    <source>
        <strain evidence="2">CGMCC 1.7086</strain>
    </source>
</reference>
<keyword evidence="3" id="KW-1185">Reference proteome</keyword>
<dbReference type="EMBL" id="BMLS01000001">
    <property type="protein sequence ID" value="GGO65526.1"/>
    <property type="molecule type" value="Genomic_DNA"/>
</dbReference>
<accession>A0A917YVH5</accession>
<dbReference type="Proteomes" id="UP000606935">
    <property type="component" value="Unassembled WGS sequence"/>
</dbReference>